<evidence type="ECO:0000256" key="4">
    <source>
        <dbReference type="ARBA" id="ARBA00022692"/>
    </source>
</evidence>
<comment type="similarity">
    <text evidence="2 8">Belongs to the DHHC palmitoyltransferase family.</text>
</comment>
<feature type="compositionally biased region" description="Basic and acidic residues" evidence="9">
    <location>
        <begin position="205"/>
        <end position="214"/>
    </location>
</feature>
<keyword evidence="6 8" id="KW-0472">Membrane</keyword>
<comment type="subcellular location">
    <subcellularLocation>
        <location evidence="1">Endomembrane system</location>
        <topology evidence="1">Multi-pass membrane protein</topology>
    </subcellularLocation>
</comment>
<evidence type="ECO:0000256" key="2">
    <source>
        <dbReference type="ARBA" id="ARBA00008574"/>
    </source>
</evidence>
<dbReference type="AlphaFoldDB" id="A0ABC8RH35"/>
<comment type="caution">
    <text evidence="11">The sequence shown here is derived from an EMBL/GenBank/DDBJ whole genome shotgun (WGS) entry which is preliminary data.</text>
</comment>
<feature type="region of interest" description="Disordered" evidence="9">
    <location>
        <begin position="168"/>
        <end position="225"/>
    </location>
</feature>
<reference evidence="11 12" key="1">
    <citation type="submission" date="2024-02" db="EMBL/GenBank/DDBJ databases">
        <authorList>
            <person name="Vignale AGUSTIN F."/>
            <person name="Sosa J E."/>
            <person name="Modenutti C."/>
        </authorList>
    </citation>
    <scope>NUCLEOTIDE SEQUENCE [LARGE SCALE GENOMIC DNA]</scope>
</reference>
<dbReference type="EC" id="2.3.1.225" evidence="8"/>
<protein>
    <recommendedName>
        <fullName evidence="8">S-acyltransferase</fullName>
        <ecNumber evidence="8">2.3.1.225</ecNumber>
    </recommendedName>
    <alternativeName>
        <fullName evidence="8">Palmitoyltransferase</fullName>
    </alternativeName>
</protein>
<evidence type="ECO:0000256" key="5">
    <source>
        <dbReference type="ARBA" id="ARBA00022989"/>
    </source>
</evidence>
<name>A0ABC8RH35_9AQUA</name>
<feature type="transmembrane region" description="Helical" evidence="8">
    <location>
        <begin position="40"/>
        <end position="64"/>
    </location>
</feature>
<accession>A0ABC8RH35</accession>
<evidence type="ECO:0000256" key="9">
    <source>
        <dbReference type="SAM" id="MobiDB-lite"/>
    </source>
</evidence>
<proteinExistence type="inferred from homology"/>
<keyword evidence="5 8" id="KW-1133">Transmembrane helix</keyword>
<evidence type="ECO:0000259" key="10">
    <source>
        <dbReference type="Pfam" id="PF01529"/>
    </source>
</evidence>
<keyword evidence="4 8" id="KW-0812">Transmembrane</keyword>
<keyword evidence="7 8" id="KW-0012">Acyltransferase</keyword>
<sequence length="225" mass="25444">MFISTSTILCIYVCAFSWINIVQREGSIWNAISKDILSDFLIVYSFIAVWFVGGLTVFHFYLICTNQTTYENFRYRYDKKENPYNKGMIGNLKEVFLSKIQPSMIDFQAFVQEDENIVMELATPNLVGNSISPKGKIDIEMGIKLGEESGLSLPDILRNLDYDEIDDNLKSKEGNGSESPPLFFSIEQESKDTMQNSTDQGVTNAEEKSDEVTSPHETATPIVQV</sequence>
<evidence type="ECO:0000256" key="6">
    <source>
        <dbReference type="ARBA" id="ARBA00023136"/>
    </source>
</evidence>
<dbReference type="PANTHER" id="PTHR22883:SF391">
    <property type="entry name" value="PROTEIN S-ACYLTRANSFERASE 3-RELATED"/>
    <property type="match status" value="1"/>
</dbReference>
<feature type="domain" description="Palmitoyltransferase DHHC" evidence="10">
    <location>
        <begin position="2"/>
        <end position="74"/>
    </location>
</feature>
<comment type="domain">
    <text evidence="8">The DHHC domain is required for palmitoyltransferase activity.</text>
</comment>
<dbReference type="Proteomes" id="UP001642360">
    <property type="component" value="Unassembled WGS sequence"/>
</dbReference>
<comment type="catalytic activity">
    <reaction evidence="8">
        <text>L-cysteinyl-[protein] + hexadecanoyl-CoA = S-hexadecanoyl-L-cysteinyl-[protein] + CoA</text>
        <dbReference type="Rhea" id="RHEA:36683"/>
        <dbReference type="Rhea" id="RHEA-COMP:10131"/>
        <dbReference type="Rhea" id="RHEA-COMP:11032"/>
        <dbReference type="ChEBI" id="CHEBI:29950"/>
        <dbReference type="ChEBI" id="CHEBI:57287"/>
        <dbReference type="ChEBI" id="CHEBI:57379"/>
        <dbReference type="ChEBI" id="CHEBI:74151"/>
        <dbReference type="EC" id="2.3.1.225"/>
    </reaction>
</comment>
<comment type="caution">
    <text evidence="8">Lacks conserved residue(s) required for the propagation of feature annotation.</text>
</comment>
<dbReference type="InterPro" id="IPR001594">
    <property type="entry name" value="Palmitoyltrfase_DHHC"/>
</dbReference>
<organism evidence="11 12">
    <name type="scientific">Ilex paraguariensis</name>
    <name type="common">yerba mate</name>
    <dbReference type="NCBI Taxonomy" id="185542"/>
    <lineage>
        <taxon>Eukaryota</taxon>
        <taxon>Viridiplantae</taxon>
        <taxon>Streptophyta</taxon>
        <taxon>Embryophyta</taxon>
        <taxon>Tracheophyta</taxon>
        <taxon>Spermatophyta</taxon>
        <taxon>Magnoliopsida</taxon>
        <taxon>eudicotyledons</taxon>
        <taxon>Gunneridae</taxon>
        <taxon>Pentapetalae</taxon>
        <taxon>asterids</taxon>
        <taxon>campanulids</taxon>
        <taxon>Aquifoliales</taxon>
        <taxon>Aquifoliaceae</taxon>
        <taxon>Ilex</taxon>
    </lineage>
</organism>
<dbReference type="GO" id="GO:0012505">
    <property type="term" value="C:endomembrane system"/>
    <property type="evidence" value="ECO:0007669"/>
    <property type="project" value="UniProtKB-SubCell"/>
</dbReference>
<evidence type="ECO:0000313" key="12">
    <source>
        <dbReference type="Proteomes" id="UP001642360"/>
    </source>
</evidence>
<gene>
    <name evidence="11" type="ORF">ILEXP_LOCUS12001</name>
</gene>
<dbReference type="InterPro" id="IPR039859">
    <property type="entry name" value="PFA4/ZDH16/20/ERF2-like"/>
</dbReference>
<dbReference type="Pfam" id="PF01529">
    <property type="entry name" value="DHHC"/>
    <property type="match status" value="1"/>
</dbReference>
<keyword evidence="3 8" id="KW-0808">Transferase</keyword>
<dbReference type="EMBL" id="CAUOFW020001380">
    <property type="protein sequence ID" value="CAK9144254.1"/>
    <property type="molecule type" value="Genomic_DNA"/>
</dbReference>
<feature type="compositionally biased region" description="Polar residues" evidence="9">
    <location>
        <begin position="215"/>
        <end position="225"/>
    </location>
</feature>
<evidence type="ECO:0000256" key="1">
    <source>
        <dbReference type="ARBA" id="ARBA00004127"/>
    </source>
</evidence>
<dbReference type="GO" id="GO:0019706">
    <property type="term" value="F:protein-cysteine S-palmitoyltransferase activity"/>
    <property type="evidence" value="ECO:0007669"/>
    <property type="project" value="UniProtKB-EC"/>
</dbReference>
<dbReference type="PANTHER" id="PTHR22883">
    <property type="entry name" value="ZINC FINGER DHHC DOMAIN CONTAINING PROTEIN"/>
    <property type="match status" value="1"/>
</dbReference>
<evidence type="ECO:0000256" key="8">
    <source>
        <dbReference type="RuleBase" id="RU079119"/>
    </source>
</evidence>
<evidence type="ECO:0000256" key="3">
    <source>
        <dbReference type="ARBA" id="ARBA00022679"/>
    </source>
</evidence>
<evidence type="ECO:0000256" key="7">
    <source>
        <dbReference type="ARBA" id="ARBA00023315"/>
    </source>
</evidence>
<evidence type="ECO:0000313" key="11">
    <source>
        <dbReference type="EMBL" id="CAK9144254.1"/>
    </source>
</evidence>
<feature type="compositionally biased region" description="Polar residues" evidence="9">
    <location>
        <begin position="193"/>
        <end position="203"/>
    </location>
</feature>
<keyword evidence="12" id="KW-1185">Reference proteome</keyword>